<proteinExistence type="predicted"/>
<reference evidence="2" key="1">
    <citation type="journal article" date="2019" name="bioRxiv">
        <title>The Genome of the Zebra Mussel, Dreissena polymorpha: A Resource for Invasive Species Research.</title>
        <authorList>
            <person name="McCartney M.A."/>
            <person name="Auch B."/>
            <person name="Kono T."/>
            <person name="Mallez S."/>
            <person name="Zhang Y."/>
            <person name="Obille A."/>
            <person name="Becker A."/>
            <person name="Abrahante J.E."/>
            <person name="Garbe J."/>
            <person name="Badalamenti J.P."/>
            <person name="Herman A."/>
            <person name="Mangelson H."/>
            <person name="Liachko I."/>
            <person name="Sullivan S."/>
            <person name="Sone E.D."/>
            <person name="Koren S."/>
            <person name="Silverstein K.A.T."/>
            <person name="Beckman K.B."/>
            <person name="Gohl D.M."/>
        </authorList>
    </citation>
    <scope>NUCLEOTIDE SEQUENCE</scope>
    <source>
        <strain evidence="2">Duluth1</strain>
        <tissue evidence="2">Whole animal</tissue>
    </source>
</reference>
<name>A0A9D4LGI2_DREPO</name>
<dbReference type="EMBL" id="JAIWYP010000003">
    <property type="protein sequence ID" value="KAH3857389.1"/>
    <property type="molecule type" value="Genomic_DNA"/>
</dbReference>
<gene>
    <name evidence="2" type="ORF">DPMN_099996</name>
</gene>
<keyword evidence="3" id="KW-1185">Reference proteome</keyword>
<sequence length="150" mass="16322">MSSSSKKHDKDDVLSIFESSEGEFSGFECDEPIPSGASKKVKYVVKRVYDKNKSVTIEKSLPINPLGASQSNNNDKNKKVPKSSSGKKKNNDAAVSNGNLVDLDNLNEDSVNKQRSILGLDVFFGQTNSVSVDQTCPCVWDISAQNQFGT</sequence>
<accession>A0A9D4LGI2</accession>
<reference evidence="2" key="2">
    <citation type="submission" date="2020-11" db="EMBL/GenBank/DDBJ databases">
        <authorList>
            <person name="McCartney M.A."/>
            <person name="Auch B."/>
            <person name="Kono T."/>
            <person name="Mallez S."/>
            <person name="Becker A."/>
            <person name="Gohl D.M."/>
            <person name="Silverstein K.A.T."/>
            <person name="Koren S."/>
            <person name="Bechman K.B."/>
            <person name="Herman A."/>
            <person name="Abrahante J.E."/>
            <person name="Garbe J."/>
        </authorList>
    </citation>
    <scope>NUCLEOTIDE SEQUENCE</scope>
    <source>
        <strain evidence="2">Duluth1</strain>
        <tissue evidence="2">Whole animal</tissue>
    </source>
</reference>
<protein>
    <submittedName>
        <fullName evidence="2">Uncharacterized protein</fullName>
    </submittedName>
</protein>
<comment type="caution">
    <text evidence="2">The sequence shown here is derived from an EMBL/GenBank/DDBJ whole genome shotgun (WGS) entry which is preliminary data.</text>
</comment>
<dbReference type="Proteomes" id="UP000828390">
    <property type="component" value="Unassembled WGS sequence"/>
</dbReference>
<evidence type="ECO:0000256" key="1">
    <source>
        <dbReference type="SAM" id="MobiDB-lite"/>
    </source>
</evidence>
<feature type="region of interest" description="Disordered" evidence="1">
    <location>
        <begin position="60"/>
        <end position="101"/>
    </location>
</feature>
<evidence type="ECO:0000313" key="2">
    <source>
        <dbReference type="EMBL" id="KAH3857389.1"/>
    </source>
</evidence>
<feature type="compositionally biased region" description="Basic residues" evidence="1">
    <location>
        <begin position="79"/>
        <end position="88"/>
    </location>
</feature>
<organism evidence="2 3">
    <name type="scientific">Dreissena polymorpha</name>
    <name type="common">Zebra mussel</name>
    <name type="synonym">Mytilus polymorpha</name>
    <dbReference type="NCBI Taxonomy" id="45954"/>
    <lineage>
        <taxon>Eukaryota</taxon>
        <taxon>Metazoa</taxon>
        <taxon>Spiralia</taxon>
        <taxon>Lophotrochozoa</taxon>
        <taxon>Mollusca</taxon>
        <taxon>Bivalvia</taxon>
        <taxon>Autobranchia</taxon>
        <taxon>Heteroconchia</taxon>
        <taxon>Euheterodonta</taxon>
        <taxon>Imparidentia</taxon>
        <taxon>Neoheterodontei</taxon>
        <taxon>Myida</taxon>
        <taxon>Dreissenoidea</taxon>
        <taxon>Dreissenidae</taxon>
        <taxon>Dreissena</taxon>
    </lineage>
</organism>
<dbReference type="AlphaFoldDB" id="A0A9D4LGI2"/>
<evidence type="ECO:0000313" key="3">
    <source>
        <dbReference type="Proteomes" id="UP000828390"/>
    </source>
</evidence>